<reference evidence="3" key="2">
    <citation type="submission" date="2023-01" db="EMBL/GenBank/DDBJ databases">
        <title>Draft genome sequence of Sulfitobacter pacificus strain NBRC 109915.</title>
        <authorList>
            <person name="Sun Q."/>
            <person name="Mori K."/>
        </authorList>
    </citation>
    <scope>NUCLEOTIDE SEQUENCE</scope>
    <source>
        <strain evidence="3">NBRC 109915</strain>
    </source>
</reference>
<evidence type="ECO:0000256" key="1">
    <source>
        <dbReference type="PROSITE-ProRule" id="PRU00169"/>
    </source>
</evidence>
<dbReference type="Gene3D" id="3.40.50.2300">
    <property type="match status" value="1"/>
</dbReference>
<evidence type="ECO:0000313" key="3">
    <source>
        <dbReference type="EMBL" id="GLQ25541.1"/>
    </source>
</evidence>
<organism evidence="3 4">
    <name type="scientific">Sulfitobacter pacificus</name>
    <dbReference type="NCBI Taxonomy" id="1499314"/>
    <lineage>
        <taxon>Bacteria</taxon>
        <taxon>Pseudomonadati</taxon>
        <taxon>Pseudomonadota</taxon>
        <taxon>Alphaproteobacteria</taxon>
        <taxon>Rhodobacterales</taxon>
        <taxon>Roseobacteraceae</taxon>
        <taxon>Sulfitobacter</taxon>
    </lineage>
</organism>
<comment type="caution">
    <text evidence="3">The sequence shown here is derived from an EMBL/GenBank/DDBJ whole genome shotgun (WGS) entry which is preliminary data.</text>
</comment>
<evidence type="ECO:0000259" key="2">
    <source>
        <dbReference type="PROSITE" id="PS50110"/>
    </source>
</evidence>
<dbReference type="PANTHER" id="PTHR44520">
    <property type="entry name" value="RESPONSE REGULATOR RCP1-RELATED"/>
    <property type="match status" value="1"/>
</dbReference>
<dbReference type="PANTHER" id="PTHR44520:SF2">
    <property type="entry name" value="RESPONSE REGULATOR RCP1"/>
    <property type="match status" value="1"/>
</dbReference>
<reference evidence="3" key="1">
    <citation type="journal article" date="2014" name="Int. J. Syst. Evol. Microbiol.">
        <title>Complete genome of a new Firmicutes species belonging to the dominant human colonic microbiota ('Ruminococcus bicirculans') reveals two chromosomes and a selective capacity to utilize plant glucans.</title>
        <authorList>
            <consortium name="NISC Comparative Sequencing Program"/>
            <person name="Wegmann U."/>
            <person name="Louis P."/>
            <person name="Goesmann A."/>
            <person name="Henrissat B."/>
            <person name="Duncan S.H."/>
            <person name="Flint H.J."/>
        </authorList>
    </citation>
    <scope>NUCLEOTIDE SEQUENCE</scope>
    <source>
        <strain evidence="3">NBRC 109915</strain>
    </source>
</reference>
<dbReference type="SUPFAM" id="SSF52172">
    <property type="entry name" value="CheY-like"/>
    <property type="match status" value="1"/>
</dbReference>
<dbReference type="PROSITE" id="PS50110">
    <property type="entry name" value="RESPONSE_REGULATORY"/>
    <property type="match status" value="1"/>
</dbReference>
<accession>A0ABQ5VDF1</accession>
<dbReference type="Pfam" id="PF00072">
    <property type="entry name" value="Response_reg"/>
    <property type="match status" value="1"/>
</dbReference>
<sequence length="143" mass="16221">MKHDMNILLVEDNDVDVEILRRSLRKLGSTGSLLRAKDGVEALEILCDEALSERLDRPYVILLDINMPRMNGHEFLAKLRKTEEIKLARVFVFTTSASKKDVELAYQNNANGYIVKPDSASELSDVLKTLQEFWRLCKAPDAA</sequence>
<gene>
    <name evidence="3" type="ORF">GCM10007927_03440</name>
</gene>
<feature type="domain" description="Response regulatory" evidence="2">
    <location>
        <begin position="6"/>
        <end position="131"/>
    </location>
</feature>
<dbReference type="Proteomes" id="UP001161388">
    <property type="component" value="Unassembled WGS sequence"/>
</dbReference>
<keyword evidence="4" id="KW-1185">Reference proteome</keyword>
<evidence type="ECO:0000313" key="4">
    <source>
        <dbReference type="Proteomes" id="UP001161388"/>
    </source>
</evidence>
<protein>
    <submittedName>
        <fullName evidence="3">Response regulator</fullName>
    </submittedName>
</protein>
<dbReference type="InterPro" id="IPR052893">
    <property type="entry name" value="TCS_response_regulator"/>
</dbReference>
<name>A0ABQ5VDF1_9RHOB</name>
<dbReference type="InterPro" id="IPR011006">
    <property type="entry name" value="CheY-like_superfamily"/>
</dbReference>
<proteinExistence type="predicted"/>
<keyword evidence="1" id="KW-0597">Phosphoprotein</keyword>
<dbReference type="SMART" id="SM00448">
    <property type="entry name" value="REC"/>
    <property type="match status" value="1"/>
</dbReference>
<dbReference type="CDD" id="cd17557">
    <property type="entry name" value="REC_Rcp-like"/>
    <property type="match status" value="1"/>
</dbReference>
<dbReference type="InterPro" id="IPR001789">
    <property type="entry name" value="Sig_transdc_resp-reg_receiver"/>
</dbReference>
<dbReference type="RefSeq" id="WP_284369945.1">
    <property type="nucleotide sequence ID" value="NZ_BAABWP010000005.1"/>
</dbReference>
<dbReference type="EMBL" id="BSNL01000001">
    <property type="protein sequence ID" value="GLQ25541.1"/>
    <property type="molecule type" value="Genomic_DNA"/>
</dbReference>
<feature type="modified residue" description="4-aspartylphosphate" evidence="1">
    <location>
        <position position="64"/>
    </location>
</feature>